<dbReference type="EMBL" id="QVIA01000017">
    <property type="protein sequence ID" value="RGC29376.1"/>
    <property type="molecule type" value="Genomic_DNA"/>
</dbReference>
<dbReference type="RefSeq" id="WP_025653934.1">
    <property type="nucleotide sequence ID" value="NZ_QVIA01000017.1"/>
</dbReference>
<dbReference type="AlphaFoldDB" id="A0A3E2WRU3"/>
<protein>
    <submittedName>
        <fullName evidence="4">DeoR/GlpR transcriptional regulator</fullName>
    </submittedName>
</protein>
<evidence type="ECO:0000259" key="3">
    <source>
        <dbReference type="PROSITE" id="PS51000"/>
    </source>
</evidence>
<evidence type="ECO:0000256" key="1">
    <source>
        <dbReference type="ARBA" id="ARBA00023015"/>
    </source>
</evidence>
<dbReference type="PROSITE" id="PS51000">
    <property type="entry name" value="HTH_DEOR_2"/>
    <property type="match status" value="1"/>
</dbReference>
<dbReference type="PANTHER" id="PTHR30363">
    <property type="entry name" value="HTH-TYPE TRANSCRIPTIONAL REGULATOR SRLR-RELATED"/>
    <property type="match status" value="1"/>
</dbReference>
<accession>A0A3E2WRU3</accession>
<gene>
    <name evidence="4" type="ORF">DWX41_15095</name>
</gene>
<comment type="caution">
    <text evidence="4">The sequence shown here is derived from an EMBL/GenBank/DDBJ whole genome shotgun (WGS) entry which is preliminary data.</text>
</comment>
<evidence type="ECO:0000256" key="2">
    <source>
        <dbReference type="ARBA" id="ARBA00023163"/>
    </source>
</evidence>
<dbReference type="Gene3D" id="1.10.10.10">
    <property type="entry name" value="Winged helix-like DNA-binding domain superfamily/Winged helix DNA-binding domain"/>
    <property type="match status" value="1"/>
</dbReference>
<dbReference type="InterPro" id="IPR036388">
    <property type="entry name" value="WH-like_DNA-bd_sf"/>
</dbReference>
<keyword evidence="2" id="KW-0804">Transcription</keyword>
<organism evidence="4 5">
    <name type="scientific">Hungatella hathewayi</name>
    <dbReference type="NCBI Taxonomy" id="154046"/>
    <lineage>
        <taxon>Bacteria</taxon>
        <taxon>Bacillati</taxon>
        <taxon>Bacillota</taxon>
        <taxon>Clostridia</taxon>
        <taxon>Lachnospirales</taxon>
        <taxon>Lachnospiraceae</taxon>
        <taxon>Hungatella</taxon>
    </lineage>
</organism>
<dbReference type="SMART" id="SM01134">
    <property type="entry name" value="DeoRC"/>
    <property type="match status" value="1"/>
</dbReference>
<reference evidence="4 5" key="1">
    <citation type="submission" date="2018-08" db="EMBL/GenBank/DDBJ databases">
        <title>A genome reference for cultivated species of the human gut microbiota.</title>
        <authorList>
            <person name="Zou Y."/>
            <person name="Xue W."/>
            <person name="Luo G."/>
        </authorList>
    </citation>
    <scope>NUCLEOTIDE SEQUENCE [LARGE SCALE GENOMIC DNA]</scope>
    <source>
        <strain evidence="4 5">AF19-21</strain>
    </source>
</reference>
<dbReference type="InterPro" id="IPR014036">
    <property type="entry name" value="DeoR-like_C"/>
</dbReference>
<evidence type="ECO:0000313" key="5">
    <source>
        <dbReference type="Proteomes" id="UP000261111"/>
    </source>
</evidence>
<dbReference type="SUPFAM" id="SSF100950">
    <property type="entry name" value="NagB/RpiA/CoA transferase-like"/>
    <property type="match status" value="1"/>
</dbReference>
<dbReference type="Pfam" id="PF08220">
    <property type="entry name" value="HTH_DeoR"/>
    <property type="match status" value="1"/>
</dbReference>
<evidence type="ECO:0000313" key="4">
    <source>
        <dbReference type="EMBL" id="RGC29376.1"/>
    </source>
</evidence>
<dbReference type="GeneID" id="93332013"/>
<sequence length="268" mass="29096">MAGKTHGSFYEEREKVILDLLQKNGRITVAEAAELTGLSVSTIRLQFQSMHEKGLLLRTHGGAIKADYPKDFNTRTVQPDIFDGIVNFNKKQEIAAAAAETIEDGDFIAISSGSTALLLASKITNKKNLTVVTDSIPVANLLLFHPNIKLYVCGGQIRERNGACFGPTSEAFFSTVKVDKAYSGCDSVDLDVGITSLDIDPRTEQSLIKCAKKCYILADSTKFSVKPFIEKTIDINEITCLISDSGLDPTYVTRLKEAGVEIILGSPA</sequence>
<dbReference type="InterPro" id="IPR037171">
    <property type="entry name" value="NagB/RpiA_transferase-like"/>
</dbReference>
<dbReference type="SMART" id="SM00420">
    <property type="entry name" value="HTH_DEOR"/>
    <property type="match status" value="1"/>
</dbReference>
<dbReference type="InterPro" id="IPR050313">
    <property type="entry name" value="Carb_Metab_HTH_regulators"/>
</dbReference>
<name>A0A3E2WRU3_9FIRM</name>
<dbReference type="InterPro" id="IPR036390">
    <property type="entry name" value="WH_DNA-bd_sf"/>
</dbReference>
<dbReference type="PRINTS" id="PR00033">
    <property type="entry name" value="HTHASNC"/>
</dbReference>
<dbReference type="GO" id="GO:0043565">
    <property type="term" value="F:sequence-specific DNA binding"/>
    <property type="evidence" value="ECO:0007669"/>
    <property type="project" value="InterPro"/>
</dbReference>
<dbReference type="InterPro" id="IPR000485">
    <property type="entry name" value="AsnC-type_HTH_dom"/>
</dbReference>
<proteinExistence type="predicted"/>
<feature type="domain" description="HTH deoR-type" evidence="3">
    <location>
        <begin position="10"/>
        <end position="65"/>
    </location>
</feature>
<dbReference type="InterPro" id="IPR001034">
    <property type="entry name" value="DeoR_HTH"/>
</dbReference>
<dbReference type="GO" id="GO:0003700">
    <property type="term" value="F:DNA-binding transcription factor activity"/>
    <property type="evidence" value="ECO:0007669"/>
    <property type="project" value="InterPro"/>
</dbReference>
<dbReference type="Pfam" id="PF00455">
    <property type="entry name" value="DeoRC"/>
    <property type="match status" value="1"/>
</dbReference>
<dbReference type="Gene3D" id="3.40.50.1360">
    <property type="match status" value="1"/>
</dbReference>
<dbReference type="Proteomes" id="UP000261111">
    <property type="component" value="Unassembled WGS sequence"/>
</dbReference>
<dbReference type="PANTHER" id="PTHR30363:SF44">
    <property type="entry name" value="AGA OPERON TRANSCRIPTIONAL REPRESSOR-RELATED"/>
    <property type="match status" value="1"/>
</dbReference>
<keyword evidence="1" id="KW-0805">Transcription regulation</keyword>
<dbReference type="SUPFAM" id="SSF46785">
    <property type="entry name" value="Winged helix' DNA-binding domain"/>
    <property type="match status" value="1"/>
</dbReference>